<evidence type="ECO:0000256" key="2">
    <source>
        <dbReference type="ARBA" id="ARBA00022692"/>
    </source>
</evidence>
<keyword evidence="3 8" id="KW-1133">Transmembrane helix</keyword>
<dbReference type="GO" id="GO:0005783">
    <property type="term" value="C:endoplasmic reticulum"/>
    <property type="evidence" value="ECO:0007669"/>
    <property type="project" value="TreeGrafter"/>
</dbReference>
<reference evidence="9 10" key="1">
    <citation type="journal article" date="2016" name="Front. Microbiol.">
        <title>Genome and transcriptome sequences reveal the specific parasitism of the nematophagous Purpureocillium lilacinum 36-1.</title>
        <authorList>
            <person name="Xie J."/>
            <person name="Li S."/>
            <person name="Mo C."/>
            <person name="Xiao X."/>
            <person name="Peng D."/>
            <person name="Wang G."/>
            <person name="Xiao Y."/>
        </authorList>
    </citation>
    <scope>NUCLEOTIDE SEQUENCE [LARGE SCALE GENOMIC DNA]</scope>
    <source>
        <strain evidence="9 10">36-1</strain>
    </source>
</reference>
<sequence length="318" mass="34561">MSARRGAVSWRRGVRVRMFCIVCEGRAELKLRKWLEICLARTLCREGARAAGALSPKASDCETLAGAKVASQAGERASANSTSPCDSQTFHPSNRDPKLSVLCFSAVSHSPSAFPLNRSPNLSSPSRFQHTTANMSMWLSDSQSTPLPPPYLPSTVMRAVASLHEAGPRLNERRRSYTHANLAVDRNRGGLLLWRLAMGNVRSRPSPSSLPRSATQPAETILFLIGLTIIIGPQKTLLFFARKQKAKGTTAFFVGLALILLRWTFIGFLVEAYGIVVLFGDFLGTIAGFARGLPVVGPYIGMLVDRAGLGRRNAELPV</sequence>
<evidence type="ECO:0000256" key="3">
    <source>
        <dbReference type="ARBA" id="ARBA00022989"/>
    </source>
</evidence>
<evidence type="ECO:0000313" key="9">
    <source>
        <dbReference type="EMBL" id="PWI70424.1"/>
    </source>
</evidence>
<feature type="transmembrane region" description="Helical" evidence="8">
    <location>
        <begin position="221"/>
        <end position="240"/>
    </location>
</feature>
<keyword evidence="5 8" id="KW-0472">Membrane</keyword>
<comment type="similarity">
    <text evidence="6">Belongs to the GOT1 family.</text>
</comment>
<dbReference type="EMBL" id="LCWV01000009">
    <property type="protein sequence ID" value="PWI70424.1"/>
    <property type="molecule type" value="Genomic_DNA"/>
</dbReference>
<evidence type="ECO:0000256" key="7">
    <source>
        <dbReference type="SAM" id="MobiDB-lite"/>
    </source>
</evidence>
<keyword evidence="2 8" id="KW-0812">Transmembrane</keyword>
<dbReference type="GO" id="GO:0030134">
    <property type="term" value="C:COPII-coated ER to Golgi transport vesicle"/>
    <property type="evidence" value="ECO:0007669"/>
    <property type="project" value="TreeGrafter"/>
</dbReference>
<dbReference type="InterPro" id="IPR007305">
    <property type="entry name" value="Vesicle_transpt_Got1/SFT2"/>
</dbReference>
<dbReference type="AlphaFoldDB" id="A0A2U3E7H6"/>
<dbReference type="PANTHER" id="PTHR21493">
    <property type="entry name" value="CGI-141-RELATED/LIPASE CONTAINING PROTEIN"/>
    <property type="match status" value="1"/>
</dbReference>
<dbReference type="InterPro" id="IPR045176">
    <property type="entry name" value="Got1"/>
</dbReference>
<evidence type="ECO:0000256" key="5">
    <source>
        <dbReference type="ARBA" id="ARBA00023136"/>
    </source>
</evidence>
<feature type="transmembrane region" description="Helical" evidence="8">
    <location>
        <begin position="252"/>
        <end position="276"/>
    </location>
</feature>
<feature type="compositionally biased region" description="Polar residues" evidence="7">
    <location>
        <begin position="78"/>
        <end position="92"/>
    </location>
</feature>
<dbReference type="Proteomes" id="UP000245956">
    <property type="component" value="Unassembled WGS sequence"/>
</dbReference>
<evidence type="ECO:0000256" key="1">
    <source>
        <dbReference type="ARBA" id="ARBA00004653"/>
    </source>
</evidence>
<dbReference type="GO" id="GO:0042147">
    <property type="term" value="P:retrograde transport, endosome to Golgi"/>
    <property type="evidence" value="ECO:0007669"/>
    <property type="project" value="InterPro"/>
</dbReference>
<evidence type="ECO:0000256" key="6">
    <source>
        <dbReference type="ARBA" id="ARBA00025799"/>
    </source>
</evidence>
<keyword evidence="4" id="KW-0333">Golgi apparatus</keyword>
<dbReference type="PANTHER" id="PTHR21493:SF9">
    <property type="entry name" value="GOLGI TRANSPORT PROTEIN 1-RELATED"/>
    <property type="match status" value="1"/>
</dbReference>
<evidence type="ECO:0000313" key="10">
    <source>
        <dbReference type="Proteomes" id="UP000245956"/>
    </source>
</evidence>
<dbReference type="GO" id="GO:0005829">
    <property type="term" value="C:cytosol"/>
    <property type="evidence" value="ECO:0007669"/>
    <property type="project" value="GOC"/>
</dbReference>
<comment type="caution">
    <text evidence="9">The sequence shown here is derived from an EMBL/GenBank/DDBJ whole genome shotgun (WGS) entry which is preliminary data.</text>
</comment>
<proteinExistence type="inferred from homology"/>
<accession>A0A2U3E7H6</accession>
<dbReference type="GO" id="GO:0000139">
    <property type="term" value="C:Golgi membrane"/>
    <property type="evidence" value="ECO:0007669"/>
    <property type="project" value="UniProtKB-SubCell"/>
</dbReference>
<feature type="region of interest" description="Disordered" evidence="7">
    <location>
        <begin position="72"/>
        <end position="92"/>
    </location>
</feature>
<name>A0A2U3E7H6_PURLI</name>
<dbReference type="Pfam" id="PF04178">
    <property type="entry name" value="Got1"/>
    <property type="match status" value="1"/>
</dbReference>
<comment type="subcellular location">
    <subcellularLocation>
        <location evidence="1">Golgi apparatus membrane</location>
        <topology evidence="1">Multi-pass membrane protein</topology>
    </subcellularLocation>
</comment>
<feature type="transmembrane region" description="Helical" evidence="8">
    <location>
        <begin position="282"/>
        <end position="304"/>
    </location>
</feature>
<organism evidence="9 10">
    <name type="scientific">Purpureocillium lilacinum</name>
    <name type="common">Paecilomyces lilacinus</name>
    <dbReference type="NCBI Taxonomy" id="33203"/>
    <lineage>
        <taxon>Eukaryota</taxon>
        <taxon>Fungi</taxon>
        <taxon>Dikarya</taxon>
        <taxon>Ascomycota</taxon>
        <taxon>Pezizomycotina</taxon>
        <taxon>Sordariomycetes</taxon>
        <taxon>Hypocreomycetidae</taxon>
        <taxon>Hypocreales</taxon>
        <taxon>Ophiocordycipitaceae</taxon>
        <taxon>Purpureocillium</taxon>
    </lineage>
</organism>
<dbReference type="GO" id="GO:0000137">
    <property type="term" value="C:Golgi cis cisterna"/>
    <property type="evidence" value="ECO:0007669"/>
    <property type="project" value="TreeGrafter"/>
</dbReference>
<evidence type="ECO:0000256" key="8">
    <source>
        <dbReference type="SAM" id="Phobius"/>
    </source>
</evidence>
<gene>
    <name evidence="9" type="ORF">PCL_12823</name>
</gene>
<protein>
    <submittedName>
        <fullName evidence="9">Got1 family protein</fullName>
    </submittedName>
</protein>
<dbReference type="GO" id="GO:0006888">
    <property type="term" value="P:endoplasmic reticulum to Golgi vesicle-mediated transport"/>
    <property type="evidence" value="ECO:0007669"/>
    <property type="project" value="InterPro"/>
</dbReference>
<evidence type="ECO:0000256" key="4">
    <source>
        <dbReference type="ARBA" id="ARBA00023034"/>
    </source>
</evidence>